<dbReference type="Proteomes" id="UP000006352">
    <property type="component" value="Unassembled WGS sequence"/>
</dbReference>
<evidence type="ECO:0000259" key="2">
    <source>
        <dbReference type="Pfam" id="PF16334"/>
    </source>
</evidence>
<keyword evidence="5" id="KW-1185">Reference proteome</keyword>
<keyword evidence="1" id="KW-0732">Signal</keyword>
<accession>J4GIQ2</accession>
<dbReference type="PANTHER" id="PTHR31987">
    <property type="entry name" value="GLUTAMINASE A-RELATED"/>
    <property type="match status" value="1"/>
</dbReference>
<evidence type="ECO:0008006" key="6">
    <source>
        <dbReference type="Google" id="ProtNLM"/>
    </source>
</evidence>
<evidence type="ECO:0000256" key="1">
    <source>
        <dbReference type="SAM" id="SignalP"/>
    </source>
</evidence>
<dbReference type="Pfam" id="PF16334">
    <property type="entry name" value="DUF4964"/>
    <property type="match status" value="1"/>
</dbReference>
<dbReference type="PANTHER" id="PTHR31987:SF1">
    <property type="entry name" value="GLUTAMINASE A"/>
    <property type="match status" value="1"/>
</dbReference>
<dbReference type="InParanoid" id="J4GIQ2"/>
<evidence type="ECO:0000313" key="5">
    <source>
        <dbReference type="Proteomes" id="UP000006352"/>
    </source>
</evidence>
<dbReference type="GeneID" id="24101628"/>
<dbReference type="AlphaFoldDB" id="J4GIQ2"/>
<dbReference type="EMBL" id="HE797471">
    <property type="protein sequence ID" value="CCM06728.1"/>
    <property type="molecule type" value="Genomic_DNA"/>
</dbReference>
<sequence>MWAFSLGFLLLLALVHPIYGAASPPSVPLAVRSPYLSTWLTPGSTALSASWPSFWNGHNLGWTGFVNVDGASYVFMGTPDVPNTTFKPSVQTPGMEITSTQSIFTMTAGPVELTVRFLSPVEPSDLVNQSLPFSYFAVSAQSVDDKSHEVQVYSDISGGWLSSNSSMTVNWTTSVENAIIHQVQLENQTLFADVDDRIQQGSVYYATLNVS</sequence>
<dbReference type="InterPro" id="IPR032515">
    <property type="entry name" value="DUF4964"/>
</dbReference>
<reference evidence="4 5" key="1">
    <citation type="journal article" date="2012" name="Appl. Environ. Microbiol.">
        <title>Short-read sequencing for genomic analysis of the brown rot fungus Fibroporia radiculosa.</title>
        <authorList>
            <person name="Tang J.D."/>
            <person name="Perkins A.D."/>
            <person name="Sonstegard T.S."/>
            <person name="Schroeder S.G."/>
            <person name="Burgess S.C."/>
            <person name="Diehl S.V."/>
        </authorList>
    </citation>
    <scope>NUCLEOTIDE SEQUENCE [LARGE SCALE GENOMIC DNA]</scope>
    <source>
        <strain evidence="4 5">TFFH 294</strain>
    </source>
</reference>
<protein>
    <recommendedName>
        <fullName evidence="6">DUF5127 domain-containing protein</fullName>
    </recommendedName>
</protein>
<dbReference type="RefSeq" id="XP_012186011.1">
    <property type="nucleotide sequence ID" value="XM_012330621.1"/>
</dbReference>
<dbReference type="InterPro" id="IPR052743">
    <property type="entry name" value="Glutaminase_GtaA"/>
</dbReference>
<evidence type="ECO:0000259" key="3">
    <source>
        <dbReference type="Pfam" id="PF17168"/>
    </source>
</evidence>
<feature type="signal peptide" evidence="1">
    <location>
        <begin position="1"/>
        <end position="20"/>
    </location>
</feature>
<organism evidence="4 5">
    <name type="scientific">Fibroporia radiculosa</name>
    <dbReference type="NCBI Taxonomy" id="599839"/>
    <lineage>
        <taxon>Eukaryota</taxon>
        <taxon>Fungi</taxon>
        <taxon>Dikarya</taxon>
        <taxon>Basidiomycota</taxon>
        <taxon>Agaricomycotina</taxon>
        <taxon>Agaricomycetes</taxon>
        <taxon>Polyporales</taxon>
        <taxon>Fibroporiaceae</taxon>
        <taxon>Fibroporia</taxon>
    </lineage>
</organism>
<gene>
    <name evidence="4" type="ORF">FIBRA_09022</name>
</gene>
<feature type="domain" description="Glutaminase A N-terminal" evidence="3">
    <location>
        <begin position="100"/>
        <end position="209"/>
    </location>
</feature>
<proteinExistence type="predicted"/>
<feature type="chain" id="PRO_5003778443" description="DUF5127 domain-containing protein" evidence="1">
    <location>
        <begin position="21"/>
        <end position="211"/>
    </location>
</feature>
<dbReference type="OrthoDB" id="2800273at2759"/>
<feature type="domain" description="DUF4964" evidence="2">
    <location>
        <begin position="25"/>
        <end position="84"/>
    </location>
</feature>
<dbReference type="HOGENOM" id="CLU_1304883_0_0_1"/>
<evidence type="ECO:0000313" key="4">
    <source>
        <dbReference type="EMBL" id="CCM06728.1"/>
    </source>
</evidence>
<dbReference type="Pfam" id="PF17168">
    <property type="entry name" value="DUF5127"/>
    <property type="match status" value="1"/>
</dbReference>
<name>J4GIQ2_9APHY</name>
<dbReference type="STRING" id="599839.J4GIQ2"/>
<dbReference type="InterPro" id="IPR033433">
    <property type="entry name" value="GtaA_N"/>
</dbReference>